<keyword evidence="1" id="KW-0175">Coiled coil</keyword>
<evidence type="ECO:0000256" key="2">
    <source>
        <dbReference type="SAM" id="MobiDB-lite"/>
    </source>
</evidence>
<dbReference type="Proteomes" id="UP000299102">
    <property type="component" value="Unassembled WGS sequence"/>
</dbReference>
<dbReference type="OrthoDB" id="10022108at2759"/>
<name>A0A4C2A822_EUMVA</name>
<reference evidence="3 4" key="1">
    <citation type="journal article" date="2019" name="Commun. Biol.">
        <title>The bagworm genome reveals a unique fibroin gene that provides high tensile strength.</title>
        <authorList>
            <person name="Kono N."/>
            <person name="Nakamura H."/>
            <person name="Ohtoshi R."/>
            <person name="Tomita M."/>
            <person name="Numata K."/>
            <person name="Arakawa K."/>
        </authorList>
    </citation>
    <scope>NUCLEOTIDE SEQUENCE [LARGE SCALE GENOMIC DNA]</scope>
</reference>
<feature type="region of interest" description="Disordered" evidence="2">
    <location>
        <begin position="1"/>
        <end position="61"/>
    </location>
</feature>
<evidence type="ECO:0000313" key="3">
    <source>
        <dbReference type="EMBL" id="GBP95329.1"/>
    </source>
</evidence>
<dbReference type="EMBL" id="BGZK01002615">
    <property type="protein sequence ID" value="GBP95329.1"/>
    <property type="molecule type" value="Genomic_DNA"/>
</dbReference>
<protein>
    <submittedName>
        <fullName evidence="3">Uncharacterized protein</fullName>
    </submittedName>
</protein>
<proteinExistence type="predicted"/>
<gene>
    <name evidence="3" type="ORF">EVAR_85913_1</name>
</gene>
<feature type="coiled-coil region" evidence="1">
    <location>
        <begin position="199"/>
        <end position="226"/>
    </location>
</feature>
<organism evidence="3 4">
    <name type="scientific">Eumeta variegata</name>
    <name type="common">Bagworm moth</name>
    <name type="synonym">Eumeta japonica</name>
    <dbReference type="NCBI Taxonomy" id="151549"/>
    <lineage>
        <taxon>Eukaryota</taxon>
        <taxon>Metazoa</taxon>
        <taxon>Ecdysozoa</taxon>
        <taxon>Arthropoda</taxon>
        <taxon>Hexapoda</taxon>
        <taxon>Insecta</taxon>
        <taxon>Pterygota</taxon>
        <taxon>Neoptera</taxon>
        <taxon>Endopterygota</taxon>
        <taxon>Lepidoptera</taxon>
        <taxon>Glossata</taxon>
        <taxon>Ditrysia</taxon>
        <taxon>Tineoidea</taxon>
        <taxon>Psychidae</taxon>
        <taxon>Oiketicinae</taxon>
        <taxon>Eumeta</taxon>
    </lineage>
</organism>
<keyword evidence="4" id="KW-1185">Reference proteome</keyword>
<sequence length="598" mass="67850">MSTKSQSRIEEVAASHIKKAQNPRLRTLQSRMVKRPLRAQTDLSEAGSVKSDPNPQNSTQVELRRCATQKVQEWEQASCPSSPLEIEEGSIPFPTISALSESKIEERRLSMLPRTKKGRGAEMDLATREANELLLKGKEALESAGNMKRECKSIAAECLQSLYEIVLALSDSRSRHKYNLEAERTKHAQELVRIERAHNKDLTNVVKTLTEELSQAREDVRKSLDETKSIRDWLGYETEESKETNKDVKKRLLDIETSLREIKMEKSKTKVESVTLSTKKMETDIKTLSAQLDEFRTKWGALKNETSKTLETSNKTLHEIKNLPKQLSANEKVEEQLKAVQSAVENVSERLNSARDPVVQIDLHEQLQPLQEKMEAMSSAMKTMRDKRAQTPPTPGRNLERELAEAHKKLTNPKPSYAEAAAKSPTPQPNHTLIVSSKDKTHTGEHVLQIIREAIDTKKSGAKVERVRKARNQKVILKCSTKEDMEAIQNKMRSRKEIKVEAAKAANPLLIMKGVMAYHKDADIIENVLAQNKHLVKDINLKEVTIRVRYRKRARNQLQCHPVLELSPSVHKRFLEAGKLYIDLQKVAVYDQSPGPVC</sequence>
<dbReference type="AlphaFoldDB" id="A0A4C2A822"/>
<evidence type="ECO:0000313" key="4">
    <source>
        <dbReference type="Proteomes" id="UP000299102"/>
    </source>
</evidence>
<feature type="compositionally biased region" description="Polar residues" evidence="2">
    <location>
        <begin position="51"/>
        <end position="61"/>
    </location>
</feature>
<evidence type="ECO:0000256" key="1">
    <source>
        <dbReference type="SAM" id="Coils"/>
    </source>
</evidence>
<dbReference type="STRING" id="151549.A0A4C2A822"/>
<accession>A0A4C2A822</accession>
<comment type="caution">
    <text evidence="3">The sequence shown here is derived from an EMBL/GenBank/DDBJ whole genome shotgun (WGS) entry which is preliminary data.</text>
</comment>